<protein>
    <submittedName>
        <fullName evidence="4">Uncharacterized protein LOC113207379</fullName>
    </submittedName>
</protein>
<feature type="chain" id="PRO_5039630421" evidence="2">
    <location>
        <begin position="20"/>
        <end position="207"/>
    </location>
</feature>
<dbReference type="OrthoDB" id="10470646at2759"/>
<sequence>MSLILISGLALVSQTGIHGKAFNSVVGPYISYGERFYMCEEPNNRPLAWTWYLRASHFNPLKPNELQRLTGNLTIADVPLDNSLWMKALVVVRSNNQWKENAFVVRLKGAYRSLKQNIPGFYERVLKRGEDIDARLFKTGVYELNNDSVDWTFPNFPILPYGFSYRSVQSRPGTGRSLVTARSHEDRNRKPNCERDDLKFTVAGAHA</sequence>
<evidence type="ECO:0000313" key="4">
    <source>
        <dbReference type="RefSeq" id="XP_052119447.1"/>
    </source>
</evidence>
<dbReference type="AlphaFoldDB" id="A0A9C6WKQ1"/>
<dbReference type="KEGG" id="foc:113207379"/>
<gene>
    <name evidence="4" type="primary">LOC113207379</name>
</gene>
<accession>A0A9C6WKQ1</accession>
<organism evidence="3 4">
    <name type="scientific">Frankliniella occidentalis</name>
    <name type="common">Western flower thrips</name>
    <name type="synonym">Euthrips occidentalis</name>
    <dbReference type="NCBI Taxonomy" id="133901"/>
    <lineage>
        <taxon>Eukaryota</taxon>
        <taxon>Metazoa</taxon>
        <taxon>Ecdysozoa</taxon>
        <taxon>Arthropoda</taxon>
        <taxon>Hexapoda</taxon>
        <taxon>Insecta</taxon>
        <taxon>Pterygota</taxon>
        <taxon>Neoptera</taxon>
        <taxon>Paraneoptera</taxon>
        <taxon>Thysanoptera</taxon>
        <taxon>Terebrantia</taxon>
        <taxon>Thripoidea</taxon>
        <taxon>Thripidae</taxon>
        <taxon>Frankliniella</taxon>
    </lineage>
</organism>
<evidence type="ECO:0000256" key="1">
    <source>
        <dbReference type="SAM" id="MobiDB-lite"/>
    </source>
</evidence>
<evidence type="ECO:0000313" key="3">
    <source>
        <dbReference type="Proteomes" id="UP000504606"/>
    </source>
</evidence>
<proteinExistence type="predicted"/>
<dbReference type="GeneID" id="113207379"/>
<name>A0A9C6WKQ1_FRAOC</name>
<feature type="signal peptide" evidence="2">
    <location>
        <begin position="1"/>
        <end position="19"/>
    </location>
</feature>
<evidence type="ECO:0000256" key="2">
    <source>
        <dbReference type="SAM" id="SignalP"/>
    </source>
</evidence>
<feature type="region of interest" description="Disordered" evidence="1">
    <location>
        <begin position="172"/>
        <end position="192"/>
    </location>
</feature>
<keyword evidence="2" id="KW-0732">Signal</keyword>
<reference evidence="4" key="1">
    <citation type="submission" date="2025-08" db="UniProtKB">
        <authorList>
            <consortium name="RefSeq"/>
        </authorList>
    </citation>
    <scope>IDENTIFICATION</scope>
    <source>
        <tissue evidence="4">Whole organism</tissue>
    </source>
</reference>
<dbReference type="Proteomes" id="UP000504606">
    <property type="component" value="Unplaced"/>
</dbReference>
<feature type="compositionally biased region" description="Basic and acidic residues" evidence="1">
    <location>
        <begin position="182"/>
        <end position="192"/>
    </location>
</feature>
<keyword evidence="3" id="KW-1185">Reference proteome</keyword>
<dbReference type="RefSeq" id="XP_052119447.1">
    <property type="nucleotide sequence ID" value="XM_052263487.1"/>
</dbReference>